<dbReference type="InterPro" id="IPR014001">
    <property type="entry name" value="Helicase_ATP-bd"/>
</dbReference>
<dbReference type="PROSITE" id="PS51192">
    <property type="entry name" value="HELICASE_ATP_BIND_1"/>
    <property type="match status" value="1"/>
</dbReference>
<dbReference type="InterPro" id="IPR014014">
    <property type="entry name" value="RNA_helicase_DEAD_Q_motif"/>
</dbReference>
<dbReference type="KEGG" id="psua:FLK61_29580"/>
<organism evidence="11 12">
    <name type="scientific">Paenalkalicoccus suaedae</name>
    <dbReference type="NCBI Taxonomy" id="2592382"/>
    <lineage>
        <taxon>Bacteria</taxon>
        <taxon>Bacillati</taxon>
        <taxon>Bacillota</taxon>
        <taxon>Bacilli</taxon>
        <taxon>Bacillales</taxon>
        <taxon>Bacillaceae</taxon>
        <taxon>Paenalkalicoccus</taxon>
    </lineage>
</organism>
<evidence type="ECO:0000256" key="5">
    <source>
        <dbReference type="ARBA" id="ARBA00038437"/>
    </source>
</evidence>
<dbReference type="PROSITE" id="PS51195">
    <property type="entry name" value="Q_MOTIF"/>
    <property type="match status" value="1"/>
</dbReference>
<dbReference type="AlphaFoldDB" id="A0A859FD94"/>
<evidence type="ECO:0000256" key="2">
    <source>
        <dbReference type="ARBA" id="ARBA00022801"/>
    </source>
</evidence>
<gene>
    <name evidence="11" type="ORF">FLK61_29580</name>
</gene>
<dbReference type="RefSeq" id="WP_176008916.1">
    <property type="nucleotide sequence ID" value="NZ_CP041372.2"/>
</dbReference>
<keyword evidence="4" id="KW-0067">ATP-binding</keyword>
<keyword evidence="1" id="KW-0547">Nucleotide-binding</keyword>
<dbReference type="CDD" id="cd18787">
    <property type="entry name" value="SF2_C_DEAD"/>
    <property type="match status" value="1"/>
</dbReference>
<dbReference type="Proteomes" id="UP000318138">
    <property type="component" value="Chromosome"/>
</dbReference>
<name>A0A859FD94_9BACI</name>
<reference evidence="12" key="1">
    <citation type="submission" date="2019-07" db="EMBL/GenBank/DDBJ databases">
        <title>Bacillus alkalisoli sp. nov. isolated from saline soil.</title>
        <authorList>
            <person name="Sun J.-Q."/>
            <person name="Xu L."/>
        </authorList>
    </citation>
    <scope>NUCLEOTIDE SEQUENCE [LARGE SCALE GENOMIC DNA]</scope>
    <source>
        <strain evidence="12">M4U3P1</strain>
    </source>
</reference>
<dbReference type="Pfam" id="PF00271">
    <property type="entry name" value="Helicase_C"/>
    <property type="match status" value="1"/>
</dbReference>
<dbReference type="PANTHER" id="PTHR47959">
    <property type="entry name" value="ATP-DEPENDENT RNA HELICASE RHLE-RELATED"/>
    <property type="match status" value="1"/>
</dbReference>
<dbReference type="SMART" id="SM00487">
    <property type="entry name" value="DEXDc"/>
    <property type="match status" value="1"/>
</dbReference>
<keyword evidence="3 11" id="KW-0347">Helicase</keyword>
<feature type="region of interest" description="Disordered" evidence="7">
    <location>
        <begin position="391"/>
        <end position="430"/>
    </location>
</feature>
<comment type="similarity">
    <text evidence="5">Belongs to the DEAD box helicase family.</text>
</comment>
<evidence type="ECO:0000256" key="7">
    <source>
        <dbReference type="SAM" id="MobiDB-lite"/>
    </source>
</evidence>
<feature type="short sequence motif" description="Q motif" evidence="6">
    <location>
        <begin position="2"/>
        <end position="30"/>
    </location>
</feature>
<feature type="compositionally biased region" description="Basic residues" evidence="7">
    <location>
        <begin position="394"/>
        <end position="410"/>
    </location>
</feature>
<dbReference type="PROSITE" id="PS51194">
    <property type="entry name" value="HELICASE_CTER"/>
    <property type="match status" value="1"/>
</dbReference>
<feature type="domain" description="DEAD-box RNA helicase Q" evidence="10">
    <location>
        <begin position="2"/>
        <end position="30"/>
    </location>
</feature>
<protein>
    <submittedName>
        <fullName evidence="11">DEAD/DEAH box helicase</fullName>
    </submittedName>
</protein>
<dbReference type="GO" id="GO:0016787">
    <property type="term" value="F:hydrolase activity"/>
    <property type="evidence" value="ECO:0007669"/>
    <property type="project" value="UniProtKB-KW"/>
</dbReference>
<dbReference type="GO" id="GO:0003724">
    <property type="term" value="F:RNA helicase activity"/>
    <property type="evidence" value="ECO:0007669"/>
    <property type="project" value="InterPro"/>
</dbReference>
<keyword evidence="12" id="KW-1185">Reference proteome</keyword>
<evidence type="ECO:0000259" key="10">
    <source>
        <dbReference type="PROSITE" id="PS51195"/>
    </source>
</evidence>
<evidence type="ECO:0000256" key="4">
    <source>
        <dbReference type="ARBA" id="ARBA00022840"/>
    </source>
</evidence>
<evidence type="ECO:0000313" key="12">
    <source>
        <dbReference type="Proteomes" id="UP000318138"/>
    </source>
</evidence>
<dbReference type="Gene3D" id="3.40.50.300">
    <property type="entry name" value="P-loop containing nucleotide triphosphate hydrolases"/>
    <property type="match status" value="2"/>
</dbReference>
<evidence type="ECO:0000313" key="11">
    <source>
        <dbReference type="EMBL" id="QKS70880.1"/>
    </source>
</evidence>
<dbReference type="SUPFAM" id="SSF52540">
    <property type="entry name" value="P-loop containing nucleoside triphosphate hydrolases"/>
    <property type="match status" value="1"/>
</dbReference>
<evidence type="ECO:0000256" key="6">
    <source>
        <dbReference type="PROSITE-ProRule" id="PRU00552"/>
    </source>
</evidence>
<feature type="compositionally biased region" description="Basic and acidic residues" evidence="7">
    <location>
        <begin position="411"/>
        <end position="422"/>
    </location>
</feature>
<dbReference type="CDD" id="cd00268">
    <property type="entry name" value="DEADc"/>
    <property type="match status" value="1"/>
</dbReference>
<keyword evidence="2" id="KW-0378">Hydrolase</keyword>
<dbReference type="Pfam" id="PF00270">
    <property type="entry name" value="DEAD"/>
    <property type="match status" value="1"/>
</dbReference>
<dbReference type="SMART" id="SM00490">
    <property type="entry name" value="HELICc"/>
    <property type="match status" value="1"/>
</dbReference>
<evidence type="ECO:0000256" key="3">
    <source>
        <dbReference type="ARBA" id="ARBA00022806"/>
    </source>
</evidence>
<proteinExistence type="inferred from homology"/>
<dbReference type="GO" id="GO:0005524">
    <property type="term" value="F:ATP binding"/>
    <property type="evidence" value="ECO:0007669"/>
    <property type="project" value="UniProtKB-KW"/>
</dbReference>
<evidence type="ECO:0000259" key="9">
    <source>
        <dbReference type="PROSITE" id="PS51194"/>
    </source>
</evidence>
<dbReference type="InterPro" id="IPR027417">
    <property type="entry name" value="P-loop_NTPase"/>
</dbReference>
<evidence type="ECO:0000256" key="1">
    <source>
        <dbReference type="ARBA" id="ARBA00022741"/>
    </source>
</evidence>
<accession>A0A859FD94</accession>
<sequence>MHNFERFNLQPFLIEGLVRDNIEQPTEIQERLLPSIKRGADVIGKSQTGTGKTLAFLLPILHNVNQEEASTQYVVTAPTRELATQLFEVFKHYANDQISVQLVVGGTDRLRMVEKVRQQKPHIVIGTPGRILDMIREQALLPAYVKGFVVDEADQMLDMGFLEEVDSIASAMNEELQLMVFSATIPERLMPFLKKYMKNPKQIEVQPRTAAPKKMEHWLINDRDRSRKELIQQVTERINPFLAIVFTNTKESANEVFQVLQSQGLNVDMIHGGVEPRKRKKVLKKLQDAEIQYLVATDLIARGIDIKGISHIINYEIPTELEYYVHRVGRTARAGWDGLAMTIFGREDERKIEKLKQQGINFVYKEWKNGAWETVEKRVFQRKSKVSEAELKKAIPRKPKKVKPGYKKKARQEAERKQQRERRINRRKTK</sequence>
<dbReference type="PANTHER" id="PTHR47959:SF1">
    <property type="entry name" value="ATP-DEPENDENT RNA HELICASE DBPA"/>
    <property type="match status" value="1"/>
</dbReference>
<dbReference type="InterPro" id="IPR011545">
    <property type="entry name" value="DEAD/DEAH_box_helicase_dom"/>
</dbReference>
<dbReference type="EMBL" id="CP041372">
    <property type="protein sequence ID" value="QKS70880.1"/>
    <property type="molecule type" value="Genomic_DNA"/>
</dbReference>
<feature type="domain" description="Helicase ATP-binding" evidence="8">
    <location>
        <begin position="33"/>
        <end position="203"/>
    </location>
</feature>
<dbReference type="GO" id="GO:0005829">
    <property type="term" value="C:cytosol"/>
    <property type="evidence" value="ECO:0007669"/>
    <property type="project" value="TreeGrafter"/>
</dbReference>
<dbReference type="InterPro" id="IPR050079">
    <property type="entry name" value="DEAD_box_RNA_helicase"/>
</dbReference>
<dbReference type="InterPro" id="IPR001650">
    <property type="entry name" value="Helicase_C-like"/>
</dbReference>
<evidence type="ECO:0000259" key="8">
    <source>
        <dbReference type="PROSITE" id="PS51192"/>
    </source>
</evidence>
<feature type="domain" description="Helicase C-terminal" evidence="9">
    <location>
        <begin position="230"/>
        <end position="383"/>
    </location>
</feature>
<dbReference type="GO" id="GO:0003676">
    <property type="term" value="F:nucleic acid binding"/>
    <property type="evidence" value="ECO:0007669"/>
    <property type="project" value="InterPro"/>
</dbReference>
<dbReference type="InterPro" id="IPR044742">
    <property type="entry name" value="DEAD/DEAH_RhlB"/>
</dbReference>